<protein>
    <submittedName>
        <fullName evidence="1">Nucleotidyltransferase substrate binding protein, HI0074 family</fullName>
    </submittedName>
</protein>
<dbReference type="STRING" id="926556.Echvi_4240"/>
<dbReference type="HOGENOM" id="CLU_118479_1_0_10"/>
<dbReference type="GO" id="GO:0016740">
    <property type="term" value="F:transferase activity"/>
    <property type="evidence" value="ECO:0007669"/>
    <property type="project" value="UniProtKB-KW"/>
</dbReference>
<sequence length="146" mass="16618">MENDHKDTRWGQGFANFKKAFGQLEKFVNHGSLNEMEEQGLIKAFEYTYELGWKTLQDLLAHKGYQGITGPKPVIEQCFSDGYIADGKGWARIQKSRNLTSHTYNDKTAREIVIGIKSEYVKLLQDLNLKLEAERSGNQGAIFEGE</sequence>
<dbReference type="AlphaFoldDB" id="L0G612"/>
<dbReference type="Proteomes" id="UP000010796">
    <property type="component" value="Chromosome"/>
</dbReference>
<dbReference type="EMBL" id="CP003346">
    <property type="protein sequence ID" value="AGA80436.1"/>
    <property type="molecule type" value="Genomic_DNA"/>
</dbReference>
<dbReference type="InterPro" id="IPR010235">
    <property type="entry name" value="HepT"/>
</dbReference>
<dbReference type="PATRIC" id="fig|926556.3.peg.4468"/>
<dbReference type="KEGG" id="evi:Echvi_4240"/>
<dbReference type="eggNOG" id="COG1669">
    <property type="taxonomic scope" value="Bacteria"/>
</dbReference>
<dbReference type="Pfam" id="PF08780">
    <property type="entry name" value="NTase_sub_bind"/>
    <property type="match status" value="1"/>
</dbReference>
<dbReference type="SUPFAM" id="SSF81593">
    <property type="entry name" value="Nucleotidyltransferase substrate binding subunit/domain"/>
    <property type="match status" value="1"/>
</dbReference>
<name>L0G612_ECHVK</name>
<dbReference type="RefSeq" id="WP_015267969.1">
    <property type="nucleotide sequence ID" value="NC_019904.1"/>
</dbReference>
<dbReference type="OrthoDB" id="9810452at2"/>
<organism evidence="1 2">
    <name type="scientific">Echinicola vietnamensis (strain DSM 17526 / LMG 23754 / KMM 6221)</name>
    <dbReference type="NCBI Taxonomy" id="926556"/>
    <lineage>
        <taxon>Bacteria</taxon>
        <taxon>Pseudomonadati</taxon>
        <taxon>Bacteroidota</taxon>
        <taxon>Cytophagia</taxon>
        <taxon>Cytophagales</taxon>
        <taxon>Cyclobacteriaceae</taxon>
        <taxon>Echinicola</taxon>
    </lineage>
</organism>
<dbReference type="Gene3D" id="1.20.120.330">
    <property type="entry name" value="Nucleotidyltransferases domain 2"/>
    <property type="match status" value="1"/>
</dbReference>
<accession>L0G612</accession>
<evidence type="ECO:0000313" key="1">
    <source>
        <dbReference type="EMBL" id="AGA80436.1"/>
    </source>
</evidence>
<gene>
    <name evidence="1" type="ordered locus">Echvi_4240</name>
</gene>
<dbReference type="NCBIfam" id="TIGR01987">
    <property type="entry name" value="HI0074"/>
    <property type="match status" value="1"/>
</dbReference>
<reference evidence="2" key="1">
    <citation type="submission" date="2012-02" db="EMBL/GenBank/DDBJ databases">
        <title>The complete genome of Echinicola vietnamensis DSM 17526.</title>
        <authorList>
            <person name="Lucas S."/>
            <person name="Copeland A."/>
            <person name="Lapidus A."/>
            <person name="Glavina del Rio T."/>
            <person name="Dalin E."/>
            <person name="Tice H."/>
            <person name="Bruce D."/>
            <person name="Goodwin L."/>
            <person name="Pitluck S."/>
            <person name="Peters L."/>
            <person name="Ovchinnikova G."/>
            <person name="Teshima H."/>
            <person name="Kyrpides N."/>
            <person name="Mavromatis K."/>
            <person name="Ivanova N."/>
            <person name="Brettin T."/>
            <person name="Detter J.C."/>
            <person name="Han C."/>
            <person name="Larimer F."/>
            <person name="Land M."/>
            <person name="Hauser L."/>
            <person name="Markowitz V."/>
            <person name="Cheng J.-F."/>
            <person name="Hugenholtz P."/>
            <person name="Woyke T."/>
            <person name="Wu D."/>
            <person name="Brambilla E."/>
            <person name="Klenk H.-P."/>
            <person name="Eisen J.A."/>
        </authorList>
    </citation>
    <scope>NUCLEOTIDE SEQUENCE [LARGE SCALE GENOMIC DNA]</scope>
    <source>
        <strain evidence="2">DSM 17526 / LMG 23754 / KMM 6221</strain>
    </source>
</reference>
<keyword evidence="2" id="KW-1185">Reference proteome</keyword>
<evidence type="ECO:0000313" key="2">
    <source>
        <dbReference type="Proteomes" id="UP000010796"/>
    </source>
</evidence>
<keyword evidence="1" id="KW-0808">Transferase</keyword>
<proteinExistence type="predicted"/>